<accession>A0A482XE67</accession>
<name>A0A482XE67_LAOST</name>
<gene>
    <name evidence="2" type="ORF">LSTR_LSTR017301</name>
</gene>
<keyword evidence="1" id="KW-0503">Monooxygenase</keyword>
<keyword evidence="3" id="KW-1185">Reference proteome</keyword>
<dbReference type="GO" id="GO:0016705">
    <property type="term" value="F:oxidoreductase activity, acting on paired donors, with incorporation or reduction of molecular oxygen"/>
    <property type="evidence" value="ECO:0007669"/>
    <property type="project" value="InterPro"/>
</dbReference>
<reference evidence="2 3" key="1">
    <citation type="journal article" date="2017" name="Gigascience">
        <title>Genome sequence of the small brown planthopper, Laodelphax striatellus.</title>
        <authorList>
            <person name="Zhu J."/>
            <person name="Jiang F."/>
            <person name="Wang X."/>
            <person name="Yang P."/>
            <person name="Bao Y."/>
            <person name="Zhao W."/>
            <person name="Wang W."/>
            <person name="Lu H."/>
            <person name="Wang Q."/>
            <person name="Cui N."/>
            <person name="Li J."/>
            <person name="Chen X."/>
            <person name="Luo L."/>
            <person name="Yu J."/>
            <person name="Kang L."/>
            <person name="Cui F."/>
        </authorList>
    </citation>
    <scope>NUCLEOTIDE SEQUENCE [LARGE SCALE GENOMIC DNA]</scope>
    <source>
        <strain evidence="2">Lst14</strain>
    </source>
</reference>
<dbReference type="OrthoDB" id="1055148at2759"/>
<dbReference type="SUPFAM" id="SSF48264">
    <property type="entry name" value="Cytochrome P450"/>
    <property type="match status" value="1"/>
</dbReference>
<evidence type="ECO:0000313" key="3">
    <source>
        <dbReference type="Proteomes" id="UP000291343"/>
    </source>
</evidence>
<dbReference type="InterPro" id="IPR036396">
    <property type="entry name" value="Cyt_P450_sf"/>
</dbReference>
<organism evidence="2 3">
    <name type="scientific">Laodelphax striatellus</name>
    <name type="common">Small brown planthopper</name>
    <name type="synonym">Delphax striatella</name>
    <dbReference type="NCBI Taxonomy" id="195883"/>
    <lineage>
        <taxon>Eukaryota</taxon>
        <taxon>Metazoa</taxon>
        <taxon>Ecdysozoa</taxon>
        <taxon>Arthropoda</taxon>
        <taxon>Hexapoda</taxon>
        <taxon>Insecta</taxon>
        <taxon>Pterygota</taxon>
        <taxon>Neoptera</taxon>
        <taxon>Paraneoptera</taxon>
        <taxon>Hemiptera</taxon>
        <taxon>Auchenorrhyncha</taxon>
        <taxon>Fulgoroidea</taxon>
        <taxon>Delphacidae</taxon>
        <taxon>Criomorphinae</taxon>
        <taxon>Laodelphax</taxon>
    </lineage>
</organism>
<dbReference type="AlphaFoldDB" id="A0A482XE67"/>
<evidence type="ECO:0008006" key="4">
    <source>
        <dbReference type="Google" id="ProtNLM"/>
    </source>
</evidence>
<evidence type="ECO:0000313" key="2">
    <source>
        <dbReference type="EMBL" id="RZF43611.1"/>
    </source>
</evidence>
<dbReference type="STRING" id="195883.A0A482XE67"/>
<dbReference type="GO" id="GO:0005506">
    <property type="term" value="F:iron ion binding"/>
    <property type="evidence" value="ECO:0007669"/>
    <property type="project" value="InterPro"/>
</dbReference>
<dbReference type="SMR" id="A0A482XE67"/>
<dbReference type="GO" id="GO:0004497">
    <property type="term" value="F:monooxygenase activity"/>
    <property type="evidence" value="ECO:0007669"/>
    <property type="project" value="UniProtKB-KW"/>
</dbReference>
<proteinExistence type="predicted"/>
<dbReference type="EMBL" id="QKKF02012554">
    <property type="protein sequence ID" value="RZF43611.1"/>
    <property type="molecule type" value="Genomic_DNA"/>
</dbReference>
<comment type="caution">
    <text evidence="2">The sequence shown here is derived from an EMBL/GenBank/DDBJ whole genome shotgun (WGS) entry which is preliminary data.</text>
</comment>
<evidence type="ECO:0000256" key="1">
    <source>
        <dbReference type="ARBA" id="ARBA00023033"/>
    </source>
</evidence>
<dbReference type="InParanoid" id="A0A482XE67"/>
<dbReference type="GO" id="GO:0020037">
    <property type="term" value="F:heme binding"/>
    <property type="evidence" value="ECO:0007669"/>
    <property type="project" value="InterPro"/>
</dbReference>
<keyword evidence="1" id="KW-0560">Oxidoreductase</keyword>
<dbReference type="Gene3D" id="1.10.630.10">
    <property type="entry name" value="Cytochrome P450"/>
    <property type="match status" value="1"/>
</dbReference>
<dbReference type="Proteomes" id="UP000291343">
    <property type="component" value="Unassembled WGS sequence"/>
</dbReference>
<sequence length="92" mass="10800">MCCFPHQFPGLLVTDEDFWAEQRRFVLRHLKEFGYGRRTMSGLVEEEALQMVALFKQRIEGEKKQKGVVMEMNEAFGIFILNTLWTMLAGIR</sequence>
<protein>
    <recommendedName>
        <fullName evidence="4">Cytochrome P450</fullName>
    </recommendedName>
</protein>